<evidence type="ECO:0000313" key="2">
    <source>
        <dbReference type="Proteomes" id="UP000245974"/>
    </source>
</evidence>
<dbReference type="AlphaFoldDB" id="A0A2U3N4A9"/>
<dbReference type="RefSeq" id="WP_121975825.1">
    <property type="nucleotide sequence ID" value="NZ_OOGT01000295.1"/>
</dbReference>
<protein>
    <recommendedName>
        <fullName evidence="3">CRISPR-associated protein Cas2</fullName>
    </recommendedName>
</protein>
<name>A0A2U3N4A9_9GAMM</name>
<evidence type="ECO:0008006" key="3">
    <source>
        <dbReference type="Google" id="ProtNLM"/>
    </source>
</evidence>
<gene>
    <name evidence="1" type="ORF">KPC_3613</name>
</gene>
<dbReference type="InParanoid" id="A0A2U3N4A9"/>
<reference evidence="2" key="1">
    <citation type="submission" date="2018-03" db="EMBL/GenBank/DDBJ databases">
        <authorList>
            <person name="Blom J."/>
        </authorList>
    </citation>
    <scope>NUCLEOTIDE SEQUENCE [LARGE SCALE GENOMIC DNA]</scope>
    <source>
        <strain evidence="2">KPC-SM-21</strain>
    </source>
</reference>
<organism evidence="1 2">
    <name type="scientific">Acinetobacter stercoris</name>
    <dbReference type="NCBI Taxonomy" id="2126983"/>
    <lineage>
        <taxon>Bacteria</taxon>
        <taxon>Pseudomonadati</taxon>
        <taxon>Pseudomonadota</taxon>
        <taxon>Gammaproteobacteria</taxon>
        <taxon>Moraxellales</taxon>
        <taxon>Moraxellaceae</taxon>
        <taxon>Acinetobacter</taxon>
    </lineage>
</organism>
<proteinExistence type="predicted"/>
<keyword evidence="2" id="KW-1185">Reference proteome</keyword>
<accession>A0A2U3N4A9</accession>
<sequence length="95" mass="11028">MNFLVLINTQVDQHLEEIHKLIDSYDHSIRINKSTWLINTKYHSKVVKKHLANILSINDSILIFEVSKDCAISNNLGVEDWLEDVENDKLDPVLE</sequence>
<evidence type="ECO:0000313" key="1">
    <source>
        <dbReference type="EMBL" id="SPL72435.1"/>
    </source>
</evidence>
<dbReference type="EMBL" id="OOGT01000295">
    <property type="protein sequence ID" value="SPL72435.1"/>
    <property type="molecule type" value="Genomic_DNA"/>
</dbReference>
<dbReference type="Proteomes" id="UP000245974">
    <property type="component" value="Unassembled WGS sequence"/>
</dbReference>
<dbReference type="OrthoDB" id="6693482at2"/>